<sequence length="143" mass="16173">MLSVECPAQSKSSLYLSICFCLVKLPVRIQERLVPVYFSMLSVELPVRIQEQLVPVYVSMILVKWLVQVQEQLVPVYLFLFGQVASSIQEQLVPVYFVLSPGGVTSSHPRTSSHLSICLCFQSSDQFESRTTRTCLPFLCPQL</sequence>
<proteinExistence type="predicted"/>
<dbReference type="AlphaFoldDB" id="Q1S5K0"/>
<organism evidence="1">
    <name type="scientific">Medicago truncatula</name>
    <name type="common">Barrel medic</name>
    <name type="synonym">Medicago tribuloides</name>
    <dbReference type="NCBI Taxonomy" id="3880"/>
    <lineage>
        <taxon>Eukaryota</taxon>
        <taxon>Viridiplantae</taxon>
        <taxon>Streptophyta</taxon>
        <taxon>Embryophyta</taxon>
        <taxon>Tracheophyta</taxon>
        <taxon>Spermatophyta</taxon>
        <taxon>Magnoliopsida</taxon>
        <taxon>eudicotyledons</taxon>
        <taxon>Gunneridae</taxon>
        <taxon>Pentapetalae</taxon>
        <taxon>rosids</taxon>
        <taxon>fabids</taxon>
        <taxon>Fabales</taxon>
        <taxon>Fabaceae</taxon>
        <taxon>Papilionoideae</taxon>
        <taxon>50 kb inversion clade</taxon>
        <taxon>NPAAA clade</taxon>
        <taxon>Hologalegina</taxon>
        <taxon>IRL clade</taxon>
        <taxon>Trifolieae</taxon>
        <taxon>Medicago</taxon>
    </lineage>
</organism>
<dbReference type="EMBL" id="AC147431">
    <property type="protein sequence ID" value="ABE88106.1"/>
    <property type="molecule type" value="Genomic_DNA"/>
</dbReference>
<reference evidence="1" key="2">
    <citation type="submission" date="2006-04" db="EMBL/GenBank/DDBJ databases">
        <authorList>
            <consortium name="The International Medicago Genome Annotation Group"/>
        </authorList>
    </citation>
    <scope>NUCLEOTIDE SEQUENCE</scope>
</reference>
<reference evidence="1" key="1">
    <citation type="submission" date="2006-03" db="EMBL/GenBank/DDBJ databases">
        <authorList>
            <person name="Qin B."/>
            <person name="Lin S."/>
            <person name="Roe B.A."/>
        </authorList>
    </citation>
    <scope>NUCLEOTIDE SEQUENCE</scope>
</reference>
<accession>Q1S5K0</accession>
<protein>
    <submittedName>
        <fullName evidence="1">Uncharacterized protein</fullName>
    </submittedName>
</protein>
<name>Q1S5K0_MEDTR</name>
<gene>
    <name evidence="1" type="ORF">MtrDRAFT_AC147431g50v2</name>
</gene>
<evidence type="ECO:0000313" key="1">
    <source>
        <dbReference type="EMBL" id="ABE88106.1"/>
    </source>
</evidence>